<accession>A0ABW8KG06</accession>
<evidence type="ECO:0000259" key="3">
    <source>
        <dbReference type="Pfam" id="PF13116"/>
    </source>
</evidence>
<feature type="compositionally biased region" description="Polar residues" evidence="1">
    <location>
        <begin position="990"/>
        <end position="1004"/>
    </location>
</feature>
<proteinExistence type="predicted"/>
<comment type="caution">
    <text evidence="4">The sequence shown here is derived from an EMBL/GenBank/DDBJ whole genome shotgun (WGS) entry which is preliminary data.</text>
</comment>
<feature type="domain" description="YhdP central" evidence="3">
    <location>
        <begin position="9"/>
        <end position="1270"/>
    </location>
</feature>
<dbReference type="PANTHER" id="PTHR38690:SF1">
    <property type="entry name" value="PROTEASE"/>
    <property type="match status" value="1"/>
</dbReference>
<reference evidence="4 5" key="1">
    <citation type="submission" date="2020-10" db="EMBL/GenBank/DDBJ databases">
        <title>Phylogeny of dyella-like bacteria.</title>
        <authorList>
            <person name="Fu J."/>
        </authorList>
    </citation>
    <scope>NUCLEOTIDE SEQUENCE [LARGE SCALE GENOMIC DNA]</scope>
    <source>
        <strain evidence="4 5">DKC-1</strain>
    </source>
</reference>
<evidence type="ECO:0000313" key="5">
    <source>
        <dbReference type="Proteomes" id="UP001620397"/>
    </source>
</evidence>
<dbReference type="PANTHER" id="PTHR38690">
    <property type="entry name" value="PROTEASE-RELATED"/>
    <property type="match status" value="1"/>
</dbReference>
<gene>
    <name evidence="4" type="ORF">ISP14_02505</name>
</gene>
<name>A0ABW8KG06_9GAMM</name>
<keyword evidence="5" id="KW-1185">Reference proteome</keyword>
<dbReference type="Proteomes" id="UP001620397">
    <property type="component" value="Unassembled WGS sequence"/>
</dbReference>
<evidence type="ECO:0000256" key="1">
    <source>
        <dbReference type="SAM" id="MobiDB-lite"/>
    </source>
</evidence>
<sequence>MNAAWQRRLHRGLRALGWVGGIGVIALAVLMALAQLLLPLLARHPEWVARELSAKLHRPVHFASLEGHWTGSGPSFVLHDITVGVPPGGTGTPIEIPESELRLDFGGWLPSRHLVNLRTRGLQLDLSRGADGRWHINGLGTGEGSEQQPGFSQLSVALWLDNLRLNIADEATGKRYSLIADQLRLSRQGDHIRVGALLHREDAPGKLRGAGRFRDDGSSGRLWLSGQQIDLAALLAGVDLGGYAVQGGRGNVAAWLDWKQGKVVRSLARFDLDGLRMSGANGAVDVPGLHGEAELSRSDDGYELRWAGDDNGALAVWLHQPGTPQLTVQAAARDLQLAPLLPWLGLAPKLPPALATWLGEGRPHGKLDNVALAWTQSGGLQRLAATFSDLGIDPTGALPGVDGLAGTLRGDGEAVSLELPTQATTVRMTHTFRQPFVMSKLAGTLAFWHADGDWHMGIAPLDFEGQGYGGQLRGEIDLHDAGGPPFLDLYASLDHGEVTAAKLFWPVNVMAPSAVQWLDRALVSGRIDHADVLVRGDLKDWPFHHNEGRFEARAEIGDLDFRYAPDWPEATGVHAIASFINSGMLVQADGGSSLGVKADKVVALIPEFGNGTLDLNVNGSGSGASLLGFVLKSPIASRQADQLSKLKLGGNGNFDFHLSLPLGQPQNFTLAGNAQLDKVDVSEADWKLQLNQLSGPATFDGHGFHAGPLSGTAHGQPSTLDLAIAGATGDPATVLAARLSGNYSFTDLTDGYPSLNWLDPLGSGRSPFDIGFSLTEPANGGALVQTLTMDSTLAGMTLDVPVPLKKPVDATLPLHLVLTLPLEGADLKLALGEQARGHLRLADGNRPLAGTLAFGTQVPAELPAQGLRIRGHAAKLDVTGWVQQAVALAAGNSASTGAASTAGNASTTGGGSLLESVDVGTDHAEWFGRPLGTMTLQATPAVDSLQVDVNGPAMAGRFGIPEKELDKRGITARLQHLHWPGNPPPPTGKTAASQPEENPANTGINPAALPPFHLWVGELSFGDAKLGEARLETWPTAQGMHIDQLRALSPSVQITGSGDWNGTPTNSHTRMRISFAADDLGKMLTAFGYTGLVNGGKTEDRLDASWPGPPSAFGLVSADGTLAIDVSDGRIPEVAPGVGRLFGLISLAELPRRLTLDFGDVFGKGLGFDSIKGDFRLADGNATTDNLVIKGPAVQISITGRTGLRAKDYDQYVQAIPHIGNSLPVIGAVVGGPVGAAAGLAVQGLLGHGLNKLASARYRYHVTGSWDKPVMTLVEKNEVPAAPATITKPPLLPAAASSSSVITMPLRDSLQELPAAASSTGH</sequence>
<dbReference type="RefSeq" id="WP_404536029.1">
    <property type="nucleotide sequence ID" value="NZ_JADIKL010000001.1"/>
</dbReference>
<feature type="region of interest" description="Disordered" evidence="1">
    <location>
        <begin position="976"/>
        <end position="1004"/>
    </location>
</feature>
<evidence type="ECO:0000313" key="4">
    <source>
        <dbReference type="EMBL" id="MFK2929654.1"/>
    </source>
</evidence>
<keyword evidence="2" id="KW-1133">Transmembrane helix</keyword>
<dbReference type="InterPro" id="IPR011836">
    <property type="entry name" value="YhdP"/>
</dbReference>
<evidence type="ECO:0000256" key="2">
    <source>
        <dbReference type="SAM" id="Phobius"/>
    </source>
</evidence>
<dbReference type="NCBIfam" id="TIGR02099">
    <property type="entry name" value="YhdP family protein"/>
    <property type="match status" value="1"/>
</dbReference>
<protein>
    <submittedName>
        <fullName evidence="4">TIGR02099 family protein</fullName>
    </submittedName>
</protein>
<dbReference type="EMBL" id="JADIKL010000001">
    <property type="protein sequence ID" value="MFK2929654.1"/>
    <property type="molecule type" value="Genomic_DNA"/>
</dbReference>
<dbReference type="InterPro" id="IPR025263">
    <property type="entry name" value="YhdP_central"/>
</dbReference>
<keyword evidence="2" id="KW-0472">Membrane</keyword>
<feature type="transmembrane region" description="Helical" evidence="2">
    <location>
        <begin position="15"/>
        <end position="38"/>
    </location>
</feature>
<organism evidence="4 5">
    <name type="scientific">Dyella agri</name>
    <dbReference type="NCBI Taxonomy" id="1926869"/>
    <lineage>
        <taxon>Bacteria</taxon>
        <taxon>Pseudomonadati</taxon>
        <taxon>Pseudomonadota</taxon>
        <taxon>Gammaproteobacteria</taxon>
        <taxon>Lysobacterales</taxon>
        <taxon>Rhodanobacteraceae</taxon>
        <taxon>Dyella</taxon>
    </lineage>
</organism>
<dbReference type="Pfam" id="PF13116">
    <property type="entry name" value="YhdP"/>
    <property type="match status" value="1"/>
</dbReference>
<keyword evidence="2" id="KW-0812">Transmembrane</keyword>